<keyword evidence="2" id="KW-0472">Membrane</keyword>
<dbReference type="AlphaFoldDB" id="A0A182SBQ3"/>
<dbReference type="VEuPathDB" id="VectorBase:AMAM003579"/>
<keyword evidence="2" id="KW-0812">Transmembrane</keyword>
<dbReference type="Proteomes" id="UP000075901">
    <property type="component" value="Unassembled WGS sequence"/>
</dbReference>
<reference evidence="4" key="1">
    <citation type="submission" date="2013-09" db="EMBL/GenBank/DDBJ databases">
        <title>The Genome Sequence of Anopheles maculatus species B.</title>
        <authorList>
            <consortium name="The Broad Institute Genomics Platform"/>
            <person name="Neafsey D.E."/>
            <person name="Besansky N."/>
            <person name="Howell P."/>
            <person name="Walton C."/>
            <person name="Young S.K."/>
            <person name="Zeng Q."/>
            <person name="Gargeya S."/>
            <person name="Fitzgerald M."/>
            <person name="Haas B."/>
            <person name="Abouelleil A."/>
            <person name="Allen A.W."/>
            <person name="Alvarado L."/>
            <person name="Arachchi H.M."/>
            <person name="Berlin A.M."/>
            <person name="Chapman S.B."/>
            <person name="Gainer-Dewar J."/>
            <person name="Goldberg J."/>
            <person name="Griggs A."/>
            <person name="Gujja S."/>
            <person name="Hansen M."/>
            <person name="Howarth C."/>
            <person name="Imamovic A."/>
            <person name="Ireland A."/>
            <person name="Larimer J."/>
            <person name="McCowan C."/>
            <person name="Murphy C."/>
            <person name="Pearson M."/>
            <person name="Poon T.W."/>
            <person name="Priest M."/>
            <person name="Roberts A."/>
            <person name="Saif S."/>
            <person name="Shea T."/>
            <person name="Sisk P."/>
            <person name="Sykes S."/>
            <person name="Wortman J."/>
            <person name="Nusbaum C."/>
            <person name="Birren B."/>
        </authorList>
    </citation>
    <scope>NUCLEOTIDE SEQUENCE [LARGE SCALE GENOMIC DNA]</scope>
    <source>
        <strain evidence="4">maculatus3</strain>
    </source>
</reference>
<reference evidence="3" key="2">
    <citation type="submission" date="2020-05" db="UniProtKB">
        <authorList>
            <consortium name="EnsemblMetazoa"/>
        </authorList>
    </citation>
    <scope>IDENTIFICATION</scope>
    <source>
        <strain evidence="3">maculatus3</strain>
    </source>
</reference>
<keyword evidence="4" id="KW-1185">Reference proteome</keyword>
<sequence>MDGRSGCSTWPGKCGNKRNETLIMSIINIIMVVTKRMKALTWSAGVLVSFTAALFIINFASALDQPLALDCTNTPVIGAFYRNDQDNVFPSKNRSTYKCVAEVAWSGSRPILSFHREETTNDDRTFGGIAKLHDTSKSIPRAGDVNVSVCSFMMTWPDTTDPSAISTNGNCFGCRRDTSKDQRREIASTMRKGIQEPSELL</sequence>
<name>A0A182SBQ3_9DIPT</name>
<protein>
    <submittedName>
        <fullName evidence="3">Uncharacterized protein</fullName>
    </submittedName>
</protein>
<accession>A0A182SBQ3</accession>
<evidence type="ECO:0000313" key="3">
    <source>
        <dbReference type="EnsemblMetazoa" id="AMAM003579-PA"/>
    </source>
</evidence>
<proteinExistence type="predicted"/>
<evidence type="ECO:0000313" key="4">
    <source>
        <dbReference type="Proteomes" id="UP000075901"/>
    </source>
</evidence>
<feature type="transmembrane region" description="Helical" evidence="2">
    <location>
        <begin position="39"/>
        <end position="63"/>
    </location>
</feature>
<evidence type="ECO:0000256" key="1">
    <source>
        <dbReference type="SAM" id="MobiDB-lite"/>
    </source>
</evidence>
<keyword evidence="2" id="KW-1133">Transmembrane helix</keyword>
<organism evidence="3 4">
    <name type="scientific">Anopheles maculatus</name>
    <dbReference type="NCBI Taxonomy" id="74869"/>
    <lineage>
        <taxon>Eukaryota</taxon>
        <taxon>Metazoa</taxon>
        <taxon>Ecdysozoa</taxon>
        <taxon>Arthropoda</taxon>
        <taxon>Hexapoda</taxon>
        <taxon>Insecta</taxon>
        <taxon>Pterygota</taxon>
        <taxon>Neoptera</taxon>
        <taxon>Endopterygota</taxon>
        <taxon>Diptera</taxon>
        <taxon>Nematocera</taxon>
        <taxon>Culicoidea</taxon>
        <taxon>Culicidae</taxon>
        <taxon>Anophelinae</taxon>
        <taxon>Anopheles</taxon>
        <taxon>Anopheles maculatus group</taxon>
    </lineage>
</organism>
<feature type="region of interest" description="Disordered" evidence="1">
    <location>
        <begin position="182"/>
        <end position="201"/>
    </location>
</feature>
<evidence type="ECO:0000256" key="2">
    <source>
        <dbReference type="SAM" id="Phobius"/>
    </source>
</evidence>
<dbReference type="EnsemblMetazoa" id="AMAM003579-RA">
    <property type="protein sequence ID" value="AMAM003579-PA"/>
    <property type="gene ID" value="AMAM003579"/>
</dbReference>